<reference evidence="6" key="1">
    <citation type="submission" date="2022-03" db="EMBL/GenBank/DDBJ databases">
        <authorList>
            <person name="Martin C."/>
        </authorList>
    </citation>
    <scope>NUCLEOTIDE SEQUENCE</scope>
</reference>
<dbReference type="PANTHER" id="PTHR21421:SF29">
    <property type="entry name" value="GUSTATORY RECEPTOR 5A FOR TREHALOSE-RELATED"/>
    <property type="match status" value="1"/>
</dbReference>
<keyword evidence="4" id="KW-0472">Membrane</keyword>
<keyword evidence="3" id="KW-1133">Transmembrane helix</keyword>
<accession>A0A8J1TS15</accession>
<evidence type="ECO:0000256" key="5">
    <source>
        <dbReference type="ARBA" id="ARBA00023170"/>
    </source>
</evidence>
<evidence type="ECO:0000256" key="2">
    <source>
        <dbReference type="ARBA" id="ARBA00022692"/>
    </source>
</evidence>
<dbReference type="GO" id="GO:0050909">
    <property type="term" value="P:sensory perception of taste"/>
    <property type="evidence" value="ECO:0007669"/>
    <property type="project" value="InterPro"/>
</dbReference>
<dbReference type="OrthoDB" id="6478931at2759"/>
<evidence type="ECO:0000256" key="4">
    <source>
        <dbReference type="ARBA" id="ARBA00023136"/>
    </source>
</evidence>
<dbReference type="GO" id="GO:0016020">
    <property type="term" value="C:membrane"/>
    <property type="evidence" value="ECO:0007669"/>
    <property type="project" value="UniProtKB-SubCell"/>
</dbReference>
<keyword evidence="2" id="KW-0812">Transmembrane</keyword>
<proteinExistence type="predicted"/>
<keyword evidence="7" id="KW-1185">Reference proteome</keyword>
<dbReference type="GO" id="GO:0051606">
    <property type="term" value="P:detection of stimulus"/>
    <property type="evidence" value="ECO:0007669"/>
    <property type="project" value="UniProtKB-ARBA"/>
</dbReference>
<dbReference type="Proteomes" id="UP000749559">
    <property type="component" value="Unassembled WGS sequence"/>
</dbReference>
<evidence type="ECO:0000256" key="1">
    <source>
        <dbReference type="ARBA" id="ARBA00004141"/>
    </source>
</evidence>
<dbReference type="EMBL" id="CAIIXF020000007">
    <property type="protein sequence ID" value="CAH1789215.1"/>
    <property type="molecule type" value="Genomic_DNA"/>
</dbReference>
<sequence>MKINDDGTDEIREAWGRNKGNKCIDTSVTTKELYENIEKFEHMQNLKPLILSMKMFGLYHSTVFKMSTSRSSDTSDGDELHGKESPTRSWSPSRVYSLVVSFILLLNTGRMLTMFRKDVELGAFLYMRILVFAWIIACTAQSFLCYLAFGRSDRMLALLKSDDDLPLEELNIPRCPKYLKKRAVIYTVIAWICIIFNVCYYGYEIFIHKSQDAILLTPYEPKETNEMSDVVIRLTFFIIYMYLSAAWTLPSVFYFIACLSVWLRFKHFNNVITQAITHDKRINETLESFRQCHLRICACTEHASKMFSVYNTVNIMVYSCNSILILYVILWYTADTFSRIVQAFWVISCLVTLGVIAMGGGMLNQEAHESLDVLHSVKYSKDDRFFEYSMTMFLSKLKVSPIGLSVSGIFVIDKSFVFSIVGILVTYFILLVQFKPSDVNIPNGICNCTETICS</sequence>
<evidence type="ECO:0000256" key="3">
    <source>
        <dbReference type="ARBA" id="ARBA00022989"/>
    </source>
</evidence>
<keyword evidence="5" id="KW-0675">Receptor</keyword>
<dbReference type="GO" id="GO:0038023">
    <property type="term" value="F:signaling receptor activity"/>
    <property type="evidence" value="ECO:0007669"/>
    <property type="project" value="UniProtKB-ARBA"/>
</dbReference>
<comment type="subcellular location">
    <subcellularLocation>
        <location evidence="1">Membrane</location>
        <topology evidence="1">Multi-pass membrane protein</topology>
    </subcellularLocation>
</comment>
<dbReference type="AlphaFoldDB" id="A0A8J1TS15"/>
<evidence type="ECO:0000313" key="6">
    <source>
        <dbReference type="EMBL" id="CAH1789215.1"/>
    </source>
</evidence>
<organism evidence="6 7">
    <name type="scientific">Owenia fusiformis</name>
    <name type="common">Polychaete worm</name>
    <dbReference type="NCBI Taxonomy" id="6347"/>
    <lineage>
        <taxon>Eukaryota</taxon>
        <taxon>Metazoa</taxon>
        <taxon>Spiralia</taxon>
        <taxon>Lophotrochozoa</taxon>
        <taxon>Annelida</taxon>
        <taxon>Polychaeta</taxon>
        <taxon>Sedentaria</taxon>
        <taxon>Canalipalpata</taxon>
        <taxon>Sabellida</taxon>
        <taxon>Oweniida</taxon>
        <taxon>Oweniidae</taxon>
        <taxon>Owenia</taxon>
    </lineage>
</organism>
<dbReference type="Pfam" id="PF08395">
    <property type="entry name" value="7tm_7"/>
    <property type="match status" value="1"/>
</dbReference>
<name>A0A8J1TS15_OWEFU</name>
<gene>
    <name evidence="6" type="ORF">OFUS_LOCUS14616</name>
</gene>
<dbReference type="PANTHER" id="PTHR21421">
    <property type="entry name" value="GUSTATORY RECEPTOR"/>
    <property type="match status" value="1"/>
</dbReference>
<evidence type="ECO:0000313" key="7">
    <source>
        <dbReference type="Proteomes" id="UP000749559"/>
    </source>
</evidence>
<dbReference type="InterPro" id="IPR013604">
    <property type="entry name" value="7TM_chemorcpt"/>
</dbReference>
<comment type="caution">
    <text evidence="6">The sequence shown here is derived from an EMBL/GenBank/DDBJ whole genome shotgun (WGS) entry which is preliminary data.</text>
</comment>
<protein>
    <submittedName>
        <fullName evidence="6">Uncharacterized protein</fullName>
    </submittedName>
</protein>